<dbReference type="Proteomes" id="UP000026961">
    <property type="component" value="Chromosome 3"/>
</dbReference>
<reference evidence="2" key="2">
    <citation type="submission" date="2018-05" db="EMBL/GenBank/DDBJ databases">
        <title>OgluRS3 (Oryza glumaepatula Reference Sequence Version 3).</title>
        <authorList>
            <person name="Zhang J."/>
            <person name="Kudrna D."/>
            <person name="Lee S."/>
            <person name="Talag J."/>
            <person name="Welchert J."/>
            <person name="Wing R.A."/>
        </authorList>
    </citation>
    <scope>NUCLEOTIDE SEQUENCE [LARGE SCALE GENOMIC DNA]</scope>
</reference>
<evidence type="ECO:0000313" key="3">
    <source>
        <dbReference type="Proteomes" id="UP000026961"/>
    </source>
</evidence>
<sequence>MEEVDRRLPTTSQVERPAAPVNLAQAQPMEVVSRFPMTAQVERPVAPVDLAPTQPMEAGLRRSWQRDGGLAAENGGGEKEPARSPTMFCRRRSGTVRRRPTSRATVIWRHQRSKAWRRDGGMAMENDGGEEDFARARARAVRV</sequence>
<keyword evidence="3" id="KW-1185">Reference proteome</keyword>
<dbReference type="AlphaFoldDB" id="A0A0D9ZG23"/>
<evidence type="ECO:0000313" key="2">
    <source>
        <dbReference type="EnsemblPlants" id="OGLUM03G41440.1"/>
    </source>
</evidence>
<accession>A0A0D9ZG23</accession>
<protein>
    <submittedName>
        <fullName evidence="2">Uncharacterized protein</fullName>
    </submittedName>
</protein>
<dbReference type="HOGENOM" id="CLU_1828335_0_0_1"/>
<proteinExistence type="predicted"/>
<name>A0A0D9ZG23_9ORYZ</name>
<dbReference type="Gramene" id="OGLUM03G41440.1">
    <property type="protein sequence ID" value="OGLUM03G41440.1"/>
    <property type="gene ID" value="OGLUM03G41440"/>
</dbReference>
<feature type="region of interest" description="Disordered" evidence="1">
    <location>
        <begin position="1"/>
        <end position="22"/>
    </location>
</feature>
<dbReference type="EnsemblPlants" id="OGLUM03G41440.1">
    <property type="protein sequence ID" value="OGLUM03G41440.1"/>
    <property type="gene ID" value="OGLUM03G41440"/>
</dbReference>
<reference evidence="2" key="1">
    <citation type="submission" date="2015-04" db="UniProtKB">
        <authorList>
            <consortium name="EnsemblPlants"/>
        </authorList>
    </citation>
    <scope>IDENTIFICATION</scope>
</reference>
<feature type="compositionally biased region" description="Basic residues" evidence="1">
    <location>
        <begin position="89"/>
        <end position="101"/>
    </location>
</feature>
<organism evidence="2">
    <name type="scientific">Oryza glumipatula</name>
    <dbReference type="NCBI Taxonomy" id="40148"/>
    <lineage>
        <taxon>Eukaryota</taxon>
        <taxon>Viridiplantae</taxon>
        <taxon>Streptophyta</taxon>
        <taxon>Embryophyta</taxon>
        <taxon>Tracheophyta</taxon>
        <taxon>Spermatophyta</taxon>
        <taxon>Magnoliopsida</taxon>
        <taxon>Liliopsida</taxon>
        <taxon>Poales</taxon>
        <taxon>Poaceae</taxon>
        <taxon>BOP clade</taxon>
        <taxon>Oryzoideae</taxon>
        <taxon>Oryzeae</taxon>
        <taxon>Oryzinae</taxon>
        <taxon>Oryza</taxon>
    </lineage>
</organism>
<evidence type="ECO:0000256" key="1">
    <source>
        <dbReference type="SAM" id="MobiDB-lite"/>
    </source>
</evidence>
<feature type="region of interest" description="Disordered" evidence="1">
    <location>
        <begin position="46"/>
        <end position="131"/>
    </location>
</feature>